<dbReference type="PANTHER" id="PTHR24291">
    <property type="entry name" value="CYTOCHROME P450 FAMILY 4"/>
    <property type="match status" value="1"/>
</dbReference>
<sequence length="507" mass="58471">MFLLGLFLLLVTAAVWKLLPALVEHRRKCRLAKSFPGWPANWLLGNLPQYFPHEKLVFKFRDYIAAERHKVTRSWLGPFKLIINIHHPEAARQVLKTPKSKMVHGIFAPWLGDGLLLTEGDKWARNRRLLTPGFHFSILKPYVLVYNECVQTLVNKWTEKARCGESFSVFPTMSLLSLDIILKCAFSYNSMCQEVGSKQRPYVSAVQELCGLIFDRVLNPLYMSDWVYSLTPAGRRMKKLCNLVHKHAERVIQERRKALKLDVTEGKIERKEVFAAVAKQGRYLDFLDILLSSEDEEGIGLSDLEIRDEVDTFMFEGHDTTATGISWTLYCLAKHPEHQQKIREEVNRVLDGRDRVEYEDLKELQYTLWCIKEALRIYPPVPNILREAGEDTDVCGHTIPKGVLVGISMYSIHHHPDIWENPEDYDPLRFRPDAVDRRDPYAFLAFSAGSRNCIGQNFAINEMKVVIATLMQRFQVSLEGDDGKELELIPPVILRPKDDVRLKVELL</sequence>
<dbReference type="GO" id="GO:0020037">
    <property type="term" value="F:heme binding"/>
    <property type="evidence" value="ECO:0007669"/>
    <property type="project" value="InterPro"/>
</dbReference>
<evidence type="ECO:0000313" key="4">
    <source>
        <dbReference type="EMBL" id="CAI8015139.1"/>
    </source>
</evidence>
<keyword evidence="3" id="KW-0503">Monooxygenase</keyword>
<accession>A0AA35RQ19</accession>
<keyword evidence="2 3" id="KW-0349">Heme</keyword>
<evidence type="ECO:0000256" key="3">
    <source>
        <dbReference type="RuleBase" id="RU000461"/>
    </source>
</evidence>
<dbReference type="Proteomes" id="UP001174909">
    <property type="component" value="Unassembled WGS sequence"/>
</dbReference>
<gene>
    <name evidence="4" type="ORF">GBAR_LOCUS9425</name>
</gene>
<evidence type="ECO:0000256" key="2">
    <source>
        <dbReference type="PIRSR" id="PIRSR602401-1"/>
    </source>
</evidence>
<dbReference type="GO" id="GO:0005506">
    <property type="term" value="F:iron ion binding"/>
    <property type="evidence" value="ECO:0007669"/>
    <property type="project" value="InterPro"/>
</dbReference>
<dbReference type="EMBL" id="CASHTH010001424">
    <property type="protein sequence ID" value="CAI8015139.1"/>
    <property type="molecule type" value="Genomic_DNA"/>
</dbReference>
<dbReference type="PANTHER" id="PTHR24291:SF201">
    <property type="entry name" value="CYTOCHROME P450, FAMILY 4, SUBFAMILY B, POLYPEPTIDE 7"/>
    <property type="match status" value="1"/>
</dbReference>
<dbReference type="Gene3D" id="1.10.630.10">
    <property type="entry name" value="Cytochrome P450"/>
    <property type="match status" value="1"/>
</dbReference>
<dbReference type="SUPFAM" id="SSF48264">
    <property type="entry name" value="Cytochrome P450"/>
    <property type="match status" value="1"/>
</dbReference>
<comment type="cofactor">
    <cofactor evidence="2">
        <name>heme</name>
        <dbReference type="ChEBI" id="CHEBI:30413"/>
    </cofactor>
</comment>
<evidence type="ECO:0000313" key="5">
    <source>
        <dbReference type="Proteomes" id="UP001174909"/>
    </source>
</evidence>
<dbReference type="InterPro" id="IPR001128">
    <property type="entry name" value="Cyt_P450"/>
</dbReference>
<dbReference type="InterPro" id="IPR050196">
    <property type="entry name" value="Cytochrome_P450_Monoox"/>
</dbReference>
<dbReference type="InterPro" id="IPR017972">
    <property type="entry name" value="Cyt_P450_CS"/>
</dbReference>
<reference evidence="4" key="1">
    <citation type="submission" date="2023-03" db="EMBL/GenBank/DDBJ databases">
        <authorList>
            <person name="Steffen K."/>
            <person name="Cardenas P."/>
        </authorList>
    </citation>
    <scope>NUCLEOTIDE SEQUENCE</scope>
</reference>
<name>A0AA35RQ19_GEOBA</name>
<dbReference type="Pfam" id="PF00067">
    <property type="entry name" value="p450"/>
    <property type="match status" value="1"/>
</dbReference>
<dbReference type="PROSITE" id="PS00086">
    <property type="entry name" value="CYTOCHROME_P450"/>
    <property type="match status" value="1"/>
</dbReference>
<evidence type="ECO:0000256" key="1">
    <source>
        <dbReference type="ARBA" id="ARBA00010617"/>
    </source>
</evidence>
<proteinExistence type="inferred from homology"/>
<feature type="binding site" description="axial binding residue" evidence="2">
    <location>
        <position position="453"/>
    </location>
    <ligand>
        <name>heme</name>
        <dbReference type="ChEBI" id="CHEBI:30413"/>
    </ligand>
    <ligandPart>
        <name>Fe</name>
        <dbReference type="ChEBI" id="CHEBI:18248"/>
    </ligandPart>
</feature>
<comment type="caution">
    <text evidence="4">The sequence shown here is derived from an EMBL/GenBank/DDBJ whole genome shotgun (WGS) entry which is preliminary data.</text>
</comment>
<organism evidence="4 5">
    <name type="scientific">Geodia barretti</name>
    <name type="common">Barrett's horny sponge</name>
    <dbReference type="NCBI Taxonomy" id="519541"/>
    <lineage>
        <taxon>Eukaryota</taxon>
        <taxon>Metazoa</taxon>
        <taxon>Porifera</taxon>
        <taxon>Demospongiae</taxon>
        <taxon>Heteroscleromorpha</taxon>
        <taxon>Tetractinellida</taxon>
        <taxon>Astrophorina</taxon>
        <taxon>Geodiidae</taxon>
        <taxon>Geodia</taxon>
    </lineage>
</organism>
<dbReference type="CDD" id="cd20659">
    <property type="entry name" value="CYP4B_4F-like"/>
    <property type="match status" value="1"/>
</dbReference>
<dbReference type="GO" id="GO:0016705">
    <property type="term" value="F:oxidoreductase activity, acting on paired donors, with incorporation or reduction of molecular oxygen"/>
    <property type="evidence" value="ECO:0007669"/>
    <property type="project" value="InterPro"/>
</dbReference>
<dbReference type="AlphaFoldDB" id="A0AA35RQ19"/>
<keyword evidence="2 3" id="KW-0479">Metal-binding</keyword>
<dbReference type="GO" id="GO:0004497">
    <property type="term" value="F:monooxygenase activity"/>
    <property type="evidence" value="ECO:0007669"/>
    <property type="project" value="UniProtKB-KW"/>
</dbReference>
<comment type="similarity">
    <text evidence="1 3">Belongs to the cytochrome P450 family.</text>
</comment>
<dbReference type="PRINTS" id="PR00463">
    <property type="entry name" value="EP450I"/>
</dbReference>
<keyword evidence="3" id="KW-0560">Oxidoreductase</keyword>
<dbReference type="PRINTS" id="PR00385">
    <property type="entry name" value="P450"/>
</dbReference>
<dbReference type="InterPro" id="IPR036396">
    <property type="entry name" value="Cyt_P450_sf"/>
</dbReference>
<dbReference type="InterPro" id="IPR002401">
    <property type="entry name" value="Cyt_P450_E_grp-I"/>
</dbReference>
<protein>
    <submittedName>
        <fullName evidence="4">Cytochrome P450 4F22</fullName>
    </submittedName>
</protein>
<keyword evidence="2 3" id="KW-0408">Iron</keyword>
<keyword evidence="5" id="KW-1185">Reference proteome</keyword>